<dbReference type="InParanoid" id="A0A6P7LLR7"/>
<evidence type="ECO:0000256" key="9">
    <source>
        <dbReference type="ARBA" id="ARBA00023180"/>
    </source>
</evidence>
<organism evidence="14 15">
    <name type="scientific">Betta splendens</name>
    <name type="common">Siamese fighting fish</name>
    <dbReference type="NCBI Taxonomy" id="158456"/>
    <lineage>
        <taxon>Eukaryota</taxon>
        <taxon>Metazoa</taxon>
        <taxon>Chordata</taxon>
        <taxon>Craniata</taxon>
        <taxon>Vertebrata</taxon>
        <taxon>Euteleostomi</taxon>
        <taxon>Actinopterygii</taxon>
        <taxon>Neopterygii</taxon>
        <taxon>Teleostei</taxon>
        <taxon>Neoteleostei</taxon>
        <taxon>Acanthomorphata</taxon>
        <taxon>Anabantaria</taxon>
        <taxon>Anabantiformes</taxon>
        <taxon>Anabantoidei</taxon>
        <taxon>Osphronemidae</taxon>
        <taxon>Betta</taxon>
    </lineage>
</organism>
<dbReference type="InterPro" id="IPR003961">
    <property type="entry name" value="FN3_dom"/>
</dbReference>
<sequence>MARNGAALRTYALGAALVLAVPPAASTATPAVPRPPLLTGCVFQNRANVTCHWEAGDAAATHYTLQVHKVLNKTDEHQEETYRVLQTFACAASRGSCTAGMPGSSVRFVYCVTVTAHARGGDAASAPRCQSGRTEVMLPPVTLGTIEPVTARPRCLNLSWSGALALFPVSKPEVRSGFLNSQIEFTAQGQLDAQVQNVTVTNFAVPLCFFRPDTSYTVRLRHRFQGPRSPWSPWSNAQQGRTAEDAPSAAPAFWRRIRHREENGWKRVVLLWKPLLHPVANGRVLYYNVTCQTERARVLGEDGGCGDLNHTRTSCSLLLPAGRCSCALTASTSAGTSPEARVWLRGPSDPEPPSVKQITAHALDEGSLEVRWAAPGNQSETGFVLEWFAVRDDTSTVLYWERLNSSCRALVITEGIKPEERYSVSVTVLYGEQGGGKHSTLHVYTVQGAPSAGPTLKVQQLSGGSVELSWRPVAVELRRGFIRNYTVCYSAMNQTAKCVFVPAHAHTCSLKSLLPGNYAIFMRSNTDAGAGAAGPVINVHIDAEERSVMIYTILPPVMMLLALVLMGCLLQNSIVKQKLCQDLPDPSHSTVAHWTPKTAVRGLRHSLVAERSQVKYSEVDFPADSEQQSCDADQEVYNLQTYAPTLRPQVHQNPRLLEPFSSGNQTGATATSRADLSSCDCIYSTVLPSQTLDNAPTPCMSHAGSSTDVEVQLGPGEEPPQPSKLKPYSLFLKQYETPGSLPDVTSVFTAEVTSLHQPFSQSAFNLASLLQLGSFSRPDAPSTNSSTSFSPSRALVLVDMPYCPVKCEPYASLVV</sequence>
<evidence type="ECO:0000256" key="3">
    <source>
        <dbReference type="ARBA" id="ARBA00022692"/>
    </source>
</evidence>
<dbReference type="KEGG" id="bspl:114848958"/>
<proteinExistence type="inferred from homology"/>
<dbReference type="AlphaFoldDB" id="A0A6P7LLR7"/>
<keyword evidence="8 15" id="KW-0675">Receptor</keyword>
<feature type="region of interest" description="Disordered" evidence="10">
    <location>
        <begin position="699"/>
        <end position="724"/>
    </location>
</feature>
<accession>A0A6P7LLR7</accession>
<evidence type="ECO:0000259" key="13">
    <source>
        <dbReference type="PROSITE" id="PS50853"/>
    </source>
</evidence>
<dbReference type="PANTHER" id="PTHR48423">
    <property type="entry name" value="INTERLEUKIN-27 RECEPTOR SUBUNIT ALPHA"/>
    <property type="match status" value="1"/>
</dbReference>
<dbReference type="RefSeq" id="XP_028995726.1">
    <property type="nucleotide sequence ID" value="XM_029139893.3"/>
</dbReference>
<reference evidence="15" key="1">
    <citation type="submission" date="2025-08" db="UniProtKB">
        <authorList>
            <consortium name="RefSeq"/>
        </authorList>
    </citation>
    <scope>IDENTIFICATION</scope>
</reference>
<evidence type="ECO:0000256" key="11">
    <source>
        <dbReference type="SAM" id="Phobius"/>
    </source>
</evidence>
<feature type="transmembrane region" description="Helical" evidence="11">
    <location>
        <begin position="548"/>
        <end position="570"/>
    </location>
</feature>
<evidence type="ECO:0000313" key="15">
    <source>
        <dbReference type="RefSeq" id="XP_028995726.1"/>
    </source>
</evidence>
<feature type="chain" id="PRO_5027560590" evidence="12">
    <location>
        <begin position="29"/>
        <end position="815"/>
    </location>
</feature>
<dbReference type="CDD" id="cd00063">
    <property type="entry name" value="FN3"/>
    <property type="match status" value="2"/>
</dbReference>
<keyword evidence="9" id="KW-0325">Glycoprotein</keyword>
<dbReference type="Gene3D" id="2.60.40.10">
    <property type="entry name" value="Immunoglobulins"/>
    <property type="match status" value="5"/>
</dbReference>
<dbReference type="PANTHER" id="PTHR48423:SF1">
    <property type="entry name" value="INTERLEUKIN-27 RECEPTOR SUBUNIT ALPHA"/>
    <property type="match status" value="1"/>
</dbReference>
<dbReference type="SMART" id="SM00060">
    <property type="entry name" value="FN3"/>
    <property type="match status" value="3"/>
</dbReference>
<evidence type="ECO:0000256" key="6">
    <source>
        <dbReference type="ARBA" id="ARBA00022989"/>
    </source>
</evidence>
<evidence type="ECO:0000256" key="5">
    <source>
        <dbReference type="ARBA" id="ARBA00022737"/>
    </source>
</evidence>
<keyword evidence="3 11" id="KW-0812">Transmembrane</keyword>
<dbReference type="PROSITE" id="PS50853">
    <property type="entry name" value="FN3"/>
    <property type="match status" value="2"/>
</dbReference>
<evidence type="ECO:0000313" key="14">
    <source>
        <dbReference type="Proteomes" id="UP000515150"/>
    </source>
</evidence>
<keyword evidence="7 11" id="KW-0472">Membrane</keyword>
<keyword evidence="4 12" id="KW-0732">Signal</keyword>
<protein>
    <submittedName>
        <fullName evidence="15">Interleukin-31 receptor subunit alpha isoform X1</fullName>
    </submittedName>
</protein>
<dbReference type="SUPFAM" id="SSF49265">
    <property type="entry name" value="Fibronectin type III"/>
    <property type="match status" value="2"/>
</dbReference>
<evidence type="ECO:0000256" key="7">
    <source>
        <dbReference type="ARBA" id="ARBA00023136"/>
    </source>
</evidence>
<dbReference type="InterPro" id="IPR052672">
    <property type="entry name" value="Type1_Cytokine_Rcpt_Type2"/>
</dbReference>
<comment type="subcellular location">
    <subcellularLocation>
        <location evidence="1">Membrane</location>
        <topology evidence="1">Single-pass type I membrane protein</topology>
    </subcellularLocation>
</comment>
<evidence type="ECO:0000256" key="12">
    <source>
        <dbReference type="SAM" id="SignalP"/>
    </source>
</evidence>
<dbReference type="GeneID" id="114848958"/>
<comment type="similarity">
    <text evidence="2">Belongs to the type I cytokine receptor family. Type 2 subfamily.</text>
</comment>
<name>A0A6P7LLR7_BETSP</name>
<keyword evidence="6 11" id="KW-1133">Transmembrane helix</keyword>
<dbReference type="InterPro" id="IPR036116">
    <property type="entry name" value="FN3_sf"/>
</dbReference>
<evidence type="ECO:0000256" key="10">
    <source>
        <dbReference type="SAM" id="MobiDB-lite"/>
    </source>
</evidence>
<keyword evidence="14" id="KW-1185">Reference proteome</keyword>
<feature type="signal peptide" evidence="12">
    <location>
        <begin position="1"/>
        <end position="28"/>
    </location>
</feature>
<evidence type="ECO:0000256" key="2">
    <source>
        <dbReference type="ARBA" id="ARBA00008921"/>
    </source>
</evidence>
<evidence type="ECO:0000256" key="8">
    <source>
        <dbReference type="ARBA" id="ARBA00023170"/>
    </source>
</evidence>
<dbReference type="Proteomes" id="UP000515150">
    <property type="component" value="Chromosome 22"/>
</dbReference>
<evidence type="ECO:0000256" key="4">
    <source>
        <dbReference type="ARBA" id="ARBA00022729"/>
    </source>
</evidence>
<evidence type="ECO:0000256" key="1">
    <source>
        <dbReference type="ARBA" id="ARBA00004479"/>
    </source>
</evidence>
<keyword evidence="5" id="KW-0677">Repeat</keyword>
<dbReference type="InterPro" id="IPR013783">
    <property type="entry name" value="Ig-like_fold"/>
</dbReference>
<dbReference type="OrthoDB" id="9884260at2759"/>
<gene>
    <name evidence="15" type="primary">LOC114848958</name>
</gene>
<feature type="domain" description="Fibronectin type-III" evidence="13">
    <location>
        <begin position="139"/>
        <end position="245"/>
    </location>
</feature>
<feature type="domain" description="Fibronectin type-III" evidence="13">
    <location>
        <begin position="349"/>
        <end position="452"/>
    </location>
</feature>
<dbReference type="GO" id="GO:0005886">
    <property type="term" value="C:plasma membrane"/>
    <property type="evidence" value="ECO:0007669"/>
    <property type="project" value="UniProtKB-ARBA"/>
</dbReference>